<feature type="transmembrane region" description="Helical" evidence="5">
    <location>
        <begin position="70"/>
        <end position="87"/>
    </location>
</feature>
<evidence type="ECO:0000256" key="4">
    <source>
        <dbReference type="ARBA" id="ARBA00023136"/>
    </source>
</evidence>
<dbReference type="InterPro" id="IPR003689">
    <property type="entry name" value="ZIP"/>
</dbReference>
<gene>
    <name evidence="6" type="ORF">OEZ85_013255</name>
</gene>
<dbReference type="PANTHER" id="PTHR11040">
    <property type="entry name" value="ZINC/IRON TRANSPORTER"/>
    <property type="match status" value="1"/>
</dbReference>
<keyword evidence="4 5" id="KW-0472">Membrane</keyword>
<comment type="subcellular location">
    <subcellularLocation>
        <location evidence="1">Membrane</location>
        <topology evidence="1">Multi-pass membrane protein</topology>
    </subcellularLocation>
</comment>
<name>A0ABY8U5P1_TETOB</name>
<feature type="transmembrane region" description="Helical" evidence="5">
    <location>
        <begin position="6"/>
        <end position="28"/>
    </location>
</feature>
<evidence type="ECO:0000256" key="5">
    <source>
        <dbReference type="SAM" id="Phobius"/>
    </source>
</evidence>
<dbReference type="Proteomes" id="UP001244341">
    <property type="component" value="Chromosome 7b"/>
</dbReference>
<keyword evidence="3 5" id="KW-1133">Transmembrane helix</keyword>
<dbReference type="PANTHER" id="PTHR11040:SF44">
    <property type="entry name" value="PROTEIN ZNTC-RELATED"/>
    <property type="match status" value="1"/>
</dbReference>
<feature type="transmembrane region" description="Helical" evidence="5">
    <location>
        <begin position="117"/>
        <end position="141"/>
    </location>
</feature>
<feature type="transmembrane region" description="Helical" evidence="5">
    <location>
        <begin position="40"/>
        <end position="58"/>
    </location>
</feature>
<feature type="transmembrane region" description="Helical" evidence="5">
    <location>
        <begin position="153"/>
        <end position="174"/>
    </location>
</feature>
<dbReference type="Pfam" id="PF02535">
    <property type="entry name" value="Zip"/>
    <property type="match status" value="1"/>
</dbReference>
<feature type="transmembrane region" description="Helical" evidence="5">
    <location>
        <begin position="94"/>
        <end position="111"/>
    </location>
</feature>
<accession>A0ABY8U5P1</accession>
<proteinExistence type="predicted"/>
<sequence length="242" mass="25623">MHSSTLDLRIASIFVILFGASVFGLLTLRFRSADAVFPRLLRAFSGGIILALALVHIIPEAVADLNSLMHFPIGGCTILFGIISLCVTAYTMELGCIFHSVIIGVGVGVITQDRQLVTTLMIALAIHQGLEALALGSVLALTSFSLPKKVVMLLLYSMTTPIGIAVGIAISSSYDPESITSRAVQGTLNGVSGGMLLYIAMFQLIAEEFSREDMLVRPGLRLGMYGALCAGAAVMCILGIWS</sequence>
<keyword evidence="2 5" id="KW-0812">Transmembrane</keyword>
<evidence type="ECO:0000256" key="3">
    <source>
        <dbReference type="ARBA" id="ARBA00022989"/>
    </source>
</evidence>
<dbReference type="EMBL" id="CP126214">
    <property type="protein sequence ID" value="WIA16587.1"/>
    <property type="molecule type" value="Genomic_DNA"/>
</dbReference>
<organism evidence="6 7">
    <name type="scientific">Tetradesmus obliquus</name>
    <name type="common">Green alga</name>
    <name type="synonym">Acutodesmus obliquus</name>
    <dbReference type="NCBI Taxonomy" id="3088"/>
    <lineage>
        <taxon>Eukaryota</taxon>
        <taxon>Viridiplantae</taxon>
        <taxon>Chlorophyta</taxon>
        <taxon>core chlorophytes</taxon>
        <taxon>Chlorophyceae</taxon>
        <taxon>CS clade</taxon>
        <taxon>Sphaeropleales</taxon>
        <taxon>Scenedesmaceae</taxon>
        <taxon>Tetradesmus</taxon>
    </lineage>
</organism>
<evidence type="ECO:0008006" key="8">
    <source>
        <dbReference type="Google" id="ProtNLM"/>
    </source>
</evidence>
<reference evidence="6 7" key="1">
    <citation type="submission" date="2023-05" db="EMBL/GenBank/DDBJ databases">
        <title>A 100% complete, gapless, phased diploid assembly of the Scenedesmus obliquus UTEX 3031 genome.</title>
        <authorList>
            <person name="Biondi T.C."/>
            <person name="Hanschen E.R."/>
            <person name="Kwon T."/>
            <person name="Eng W."/>
            <person name="Kruse C.P.S."/>
            <person name="Koehler S.I."/>
            <person name="Kunde Y."/>
            <person name="Gleasner C.D."/>
            <person name="You Mak K.T."/>
            <person name="Polle J."/>
            <person name="Hovde B.T."/>
            <person name="Starkenburg S.R."/>
        </authorList>
    </citation>
    <scope>NUCLEOTIDE SEQUENCE [LARGE SCALE GENOMIC DNA]</scope>
    <source>
        <strain evidence="6 7">DOE0152z</strain>
    </source>
</reference>
<feature type="transmembrane region" description="Helical" evidence="5">
    <location>
        <begin position="218"/>
        <end position="241"/>
    </location>
</feature>
<evidence type="ECO:0000256" key="2">
    <source>
        <dbReference type="ARBA" id="ARBA00022692"/>
    </source>
</evidence>
<feature type="transmembrane region" description="Helical" evidence="5">
    <location>
        <begin position="186"/>
        <end position="206"/>
    </location>
</feature>
<protein>
    <recommendedName>
        <fullName evidence="8">Zinc/iron permease</fullName>
    </recommendedName>
</protein>
<evidence type="ECO:0000313" key="7">
    <source>
        <dbReference type="Proteomes" id="UP001244341"/>
    </source>
</evidence>
<evidence type="ECO:0000256" key="1">
    <source>
        <dbReference type="ARBA" id="ARBA00004141"/>
    </source>
</evidence>
<evidence type="ECO:0000313" key="6">
    <source>
        <dbReference type="EMBL" id="WIA16587.1"/>
    </source>
</evidence>
<keyword evidence="7" id="KW-1185">Reference proteome</keyword>